<evidence type="ECO:0000313" key="4">
    <source>
        <dbReference type="Proteomes" id="UP000255224"/>
    </source>
</evidence>
<keyword evidence="1" id="KW-0812">Transmembrane</keyword>
<reference evidence="2" key="2">
    <citation type="submission" date="2018-11" db="EMBL/GenBank/DDBJ databases">
        <title>Proposal to divide the Flavobacteriaceae and reorganize its genera based on Amino Acid Identity values calculated from whole genome sequences.</title>
        <authorList>
            <person name="Nicholson A.C."/>
            <person name="Gulvik C.A."/>
            <person name="Whitney A.M."/>
            <person name="Humrighouse B.W."/>
            <person name="Bell M."/>
            <person name="Holmes B."/>
            <person name="Steigerwalt A."/>
            <person name="Villarma A."/>
            <person name="Sheth M."/>
            <person name="Batra D."/>
            <person name="Pryor J."/>
            <person name="Bernardet J.-F."/>
            <person name="Hugo C."/>
            <person name="Kampfer P."/>
            <person name="Newman J."/>
            <person name="Mcquiston J.R."/>
        </authorList>
    </citation>
    <scope>NUCLEOTIDE SEQUENCE [LARGE SCALE GENOMIC DNA]</scope>
    <source>
        <strain evidence="2">G0188</strain>
    </source>
</reference>
<protein>
    <recommendedName>
        <fullName evidence="6">TraX protein</fullName>
    </recommendedName>
</protein>
<accession>A0A376E1U3</accession>
<evidence type="ECO:0000313" key="5">
    <source>
        <dbReference type="Proteomes" id="UP000273270"/>
    </source>
</evidence>
<dbReference type="EMBL" id="UFVQ01000003">
    <property type="protein sequence ID" value="STC98965.1"/>
    <property type="molecule type" value="Genomic_DNA"/>
</dbReference>
<name>A0A376E1U3_CHRCU</name>
<keyword evidence="5" id="KW-1185">Reference proteome</keyword>
<feature type="transmembrane region" description="Helical" evidence="1">
    <location>
        <begin position="79"/>
        <end position="99"/>
    </location>
</feature>
<sequence>MNLMNITITQKQLIIANTLQFVLGLLFMRFSNIFRMNKDLHWIYSFGHSWYLMSALPFFFWESLILGGYTIWKVKRNKILYLFFSLFPLLLFLIIIFFAT</sequence>
<dbReference type="AlphaFoldDB" id="A0A376E1U3"/>
<dbReference type="Proteomes" id="UP000255224">
    <property type="component" value="Unassembled WGS sequence"/>
</dbReference>
<dbReference type="EMBL" id="CP033920">
    <property type="protein sequence ID" value="AZA50370.1"/>
    <property type="molecule type" value="Genomic_DNA"/>
</dbReference>
<reference evidence="5" key="3">
    <citation type="submission" date="2018-11" db="EMBL/GenBank/DDBJ databases">
        <title>Proposal to divide the Flavobacteriaceae and reorganize its genera based on Amino Acid Identity values calculated from whole genome sequences.</title>
        <authorList>
            <person name="Nicholson A.C."/>
            <person name="Gulvik C.A."/>
            <person name="Whitney A.M."/>
            <person name="Humrighouse B.W."/>
            <person name="Bell M."/>
            <person name="Holmes B."/>
            <person name="Steigerwalt A.G."/>
            <person name="Villarma A."/>
            <person name="Sheth M."/>
            <person name="Batra D."/>
            <person name="Pryor J."/>
            <person name="Bernardet J.-F."/>
            <person name="Hugo C."/>
            <person name="Kampfer P."/>
            <person name="Newman J."/>
            <person name="McQuiston J.R."/>
        </authorList>
    </citation>
    <scope>NUCLEOTIDE SEQUENCE [LARGE SCALE GENOMIC DNA]</scope>
    <source>
        <strain evidence="5">G0188</strain>
    </source>
</reference>
<dbReference type="KEGG" id="ccau:EG346_20270"/>
<organism evidence="3 4">
    <name type="scientific">Chryseobacterium carnipullorum</name>
    <dbReference type="NCBI Taxonomy" id="1124835"/>
    <lineage>
        <taxon>Bacteria</taxon>
        <taxon>Pseudomonadati</taxon>
        <taxon>Bacteroidota</taxon>
        <taxon>Flavobacteriia</taxon>
        <taxon>Flavobacteriales</taxon>
        <taxon>Weeksellaceae</taxon>
        <taxon>Chryseobacterium group</taxon>
        <taxon>Chryseobacterium</taxon>
    </lineage>
</organism>
<dbReference type="Proteomes" id="UP000273270">
    <property type="component" value="Chromosome"/>
</dbReference>
<feature type="transmembrane region" description="Helical" evidence="1">
    <location>
        <begin position="12"/>
        <end position="30"/>
    </location>
</feature>
<reference evidence="3 4" key="1">
    <citation type="submission" date="2018-06" db="EMBL/GenBank/DDBJ databases">
        <authorList>
            <consortium name="Pathogen Informatics"/>
            <person name="Doyle S."/>
        </authorList>
    </citation>
    <scope>NUCLEOTIDE SEQUENCE [LARGE SCALE GENOMIC DNA]</scope>
    <source>
        <strain evidence="3 4">NCTC13533</strain>
    </source>
</reference>
<evidence type="ECO:0008006" key="6">
    <source>
        <dbReference type="Google" id="ProtNLM"/>
    </source>
</evidence>
<proteinExistence type="predicted"/>
<keyword evidence="1" id="KW-1133">Transmembrane helix</keyword>
<feature type="transmembrane region" description="Helical" evidence="1">
    <location>
        <begin position="50"/>
        <end position="72"/>
    </location>
</feature>
<keyword evidence="1" id="KW-0472">Membrane</keyword>
<evidence type="ECO:0000313" key="3">
    <source>
        <dbReference type="EMBL" id="STC98965.1"/>
    </source>
</evidence>
<accession>A0A3G6M3X4</accession>
<evidence type="ECO:0000313" key="2">
    <source>
        <dbReference type="EMBL" id="AZA50370.1"/>
    </source>
</evidence>
<gene>
    <name evidence="2" type="ORF">EG346_20270</name>
    <name evidence="3" type="ORF">NCTC13533_02693</name>
</gene>
<evidence type="ECO:0000256" key="1">
    <source>
        <dbReference type="SAM" id="Phobius"/>
    </source>
</evidence>